<evidence type="ECO:0000313" key="1">
    <source>
        <dbReference type="EMBL" id="MCD9559689.1"/>
    </source>
</evidence>
<evidence type="ECO:0000313" key="2">
    <source>
        <dbReference type="Proteomes" id="UP000823775"/>
    </source>
</evidence>
<proteinExistence type="predicted"/>
<accession>A0ABS8ULD2</accession>
<protein>
    <submittedName>
        <fullName evidence="1">Uncharacterized protein</fullName>
    </submittedName>
</protein>
<comment type="caution">
    <text evidence="1">The sequence shown here is derived from an EMBL/GenBank/DDBJ whole genome shotgun (WGS) entry which is preliminary data.</text>
</comment>
<keyword evidence="2" id="KW-1185">Reference proteome</keyword>
<dbReference type="EMBL" id="JACEIK010002191">
    <property type="protein sequence ID" value="MCD9559689.1"/>
    <property type="molecule type" value="Genomic_DNA"/>
</dbReference>
<sequence>MSEFLLNIRQIITDEIMARVTKLSISLPFYYLVTRLRKEAQVLILAGIDVEIVANKKHDFDKSKDETKNDLRVHKAVLQVFGPSGKRVRVAVEHTDASSAAIGSYLSFVVAPFPTFIPFISDAPMTMRGLHAQIDDMVAWVNESLKELTIPDLASLVPKVADQVSGAEISSESQTFITPSPAIEGAPDATMGVSVTASTSVDISRATTTN</sequence>
<dbReference type="Proteomes" id="UP000823775">
    <property type="component" value="Unassembled WGS sequence"/>
</dbReference>
<name>A0ABS8ULD2_DATST</name>
<reference evidence="1 2" key="1">
    <citation type="journal article" date="2021" name="BMC Genomics">
        <title>Datura genome reveals duplications of psychoactive alkaloid biosynthetic genes and high mutation rate following tissue culture.</title>
        <authorList>
            <person name="Rajewski A."/>
            <person name="Carter-House D."/>
            <person name="Stajich J."/>
            <person name="Litt A."/>
        </authorList>
    </citation>
    <scope>NUCLEOTIDE SEQUENCE [LARGE SCALE GENOMIC DNA]</scope>
    <source>
        <strain evidence="1">AR-01</strain>
    </source>
</reference>
<gene>
    <name evidence="1" type="ORF">HAX54_017850</name>
</gene>
<organism evidence="1 2">
    <name type="scientific">Datura stramonium</name>
    <name type="common">Jimsonweed</name>
    <name type="synonym">Common thornapple</name>
    <dbReference type="NCBI Taxonomy" id="4076"/>
    <lineage>
        <taxon>Eukaryota</taxon>
        <taxon>Viridiplantae</taxon>
        <taxon>Streptophyta</taxon>
        <taxon>Embryophyta</taxon>
        <taxon>Tracheophyta</taxon>
        <taxon>Spermatophyta</taxon>
        <taxon>Magnoliopsida</taxon>
        <taxon>eudicotyledons</taxon>
        <taxon>Gunneridae</taxon>
        <taxon>Pentapetalae</taxon>
        <taxon>asterids</taxon>
        <taxon>lamiids</taxon>
        <taxon>Solanales</taxon>
        <taxon>Solanaceae</taxon>
        <taxon>Solanoideae</taxon>
        <taxon>Datureae</taxon>
        <taxon>Datura</taxon>
    </lineage>
</organism>